<dbReference type="CDD" id="cd00093">
    <property type="entry name" value="HTH_XRE"/>
    <property type="match status" value="1"/>
</dbReference>
<dbReference type="RefSeq" id="WP_182618010.1">
    <property type="nucleotide sequence ID" value="NZ_BAAATF010000003.1"/>
</dbReference>
<dbReference type="InterPro" id="IPR010982">
    <property type="entry name" value="Lambda_DNA-bd_dom_sf"/>
</dbReference>
<dbReference type="SUPFAM" id="SSF47413">
    <property type="entry name" value="lambda repressor-like DNA-binding domains"/>
    <property type="match status" value="1"/>
</dbReference>
<reference evidence="2 3" key="1">
    <citation type="submission" date="2020-07" db="EMBL/GenBank/DDBJ databases">
        <title>Sequencing the genomes of 1000 actinobacteria strains.</title>
        <authorList>
            <person name="Klenk H.-P."/>
        </authorList>
    </citation>
    <scope>NUCLEOTIDE SEQUENCE [LARGE SCALE GENOMIC DNA]</scope>
    <source>
        <strain evidence="2 3">DSM 44121</strain>
    </source>
</reference>
<sequence>MATQAVTLHRRDIKRLLQAAGDTRAIEQLAESDDTAAVIVVVLAHSQPEKNPTEREAARLATLRDGVSRAPQSRRDALARRRREVCKTQEGLAMEVGVQRSTVTRWEAGDTTPSLWARPRIANALGVTLDQLDELLGTEPQGQHPAEAAAADDAQLVGVLEPPAVA</sequence>
<name>A0A7W3PEZ6_9MICO</name>
<proteinExistence type="predicted"/>
<dbReference type="SMART" id="SM00530">
    <property type="entry name" value="HTH_XRE"/>
    <property type="match status" value="1"/>
</dbReference>
<dbReference type="InterPro" id="IPR001387">
    <property type="entry name" value="Cro/C1-type_HTH"/>
</dbReference>
<dbReference type="Gene3D" id="1.10.260.40">
    <property type="entry name" value="lambda repressor-like DNA-binding domains"/>
    <property type="match status" value="1"/>
</dbReference>
<gene>
    <name evidence="2" type="ORF">FHX71_003203</name>
</gene>
<accession>A0A7W3PEZ6</accession>
<dbReference type="Proteomes" id="UP000540568">
    <property type="component" value="Unassembled WGS sequence"/>
</dbReference>
<feature type="domain" description="HTH cro/C1-type" evidence="1">
    <location>
        <begin position="88"/>
        <end position="132"/>
    </location>
</feature>
<dbReference type="PROSITE" id="PS50943">
    <property type="entry name" value="HTH_CROC1"/>
    <property type="match status" value="1"/>
</dbReference>
<comment type="caution">
    <text evidence="2">The sequence shown here is derived from an EMBL/GenBank/DDBJ whole genome shotgun (WGS) entry which is preliminary data.</text>
</comment>
<dbReference type="GO" id="GO:0003677">
    <property type="term" value="F:DNA binding"/>
    <property type="evidence" value="ECO:0007669"/>
    <property type="project" value="UniProtKB-KW"/>
</dbReference>
<dbReference type="Pfam" id="PF13560">
    <property type="entry name" value="HTH_31"/>
    <property type="match status" value="1"/>
</dbReference>
<evidence type="ECO:0000313" key="3">
    <source>
        <dbReference type="Proteomes" id="UP000540568"/>
    </source>
</evidence>
<evidence type="ECO:0000313" key="2">
    <source>
        <dbReference type="EMBL" id="MBA8809261.1"/>
    </source>
</evidence>
<keyword evidence="2" id="KW-0238">DNA-binding</keyword>
<keyword evidence="3" id="KW-1185">Reference proteome</keyword>
<protein>
    <submittedName>
        <fullName evidence="2">DNA-binding XRE family transcriptional regulator</fullName>
    </submittedName>
</protein>
<dbReference type="EMBL" id="JACGWV010000001">
    <property type="protein sequence ID" value="MBA8809261.1"/>
    <property type="molecule type" value="Genomic_DNA"/>
</dbReference>
<dbReference type="AlphaFoldDB" id="A0A7W3PEZ6"/>
<organism evidence="2 3">
    <name type="scientific">Promicromonospora sukumoe</name>
    <dbReference type="NCBI Taxonomy" id="88382"/>
    <lineage>
        <taxon>Bacteria</taxon>
        <taxon>Bacillati</taxon>
        <taxon>Actinomycetota</taxon>
        <taxon>Actinomycetes</taxon>
        <taxon>Micrococcales</taxon>
        <taxon>Promicromonosporaceae</taxon>
        <taxon>Promicromonospora</taxon>
    </lineage>
</organism>
<evidence type="ECO:0000259" key="1">
    <source>
        <dbReference type="PROSITE" id="PS50943"/>
    </source>
</evidence>